<dbReference type="EMBL" id="MSSM01000012">
    <property type="protein sequence ID" value="RXT26561.1"/>
    <property type="molecule type" value="Genomic_DNA"/>
</dbReference>
<reference evidence="2" key="2">
    <citation type="submission" date="2022-10" db="EMBL/GenBank/DDBJ databases">
        <title>Comparative genomic analysis and in-vitro probiotic properties of the potential probiotic L. chiayiensis AACE 3.</title>
        <authorList>
            <person name="Kang X."/>
        </authorList>
    </citation>
    <scope>NUCLEOTIDE SEQUENCE</scope>
    <source>
        <strain evidence="2">AACE 3</strain>
    </source>
</reference>
<proteinExistence type="predicted"/>
<accession>A0A4Q1U5U4</accession>
<name>A0A4Q1U5U4_9LACO</name>
<evidence type="ECO:0000313" key="1">
    <source>
        <dbReference type="EMBL" id="RXT26561.1"/>
    </source>
</evidence>
<protein>
    <submittedName>
        <fullName evidence="1">Uncharacterized protein</fullName>
    </submittedName>
</protein>
<evidence type="ECO:0000313" key="4">
    <source>
        <dbReference type="Proteomes" id="UP001164790"/>
    </source>
</evidence>
<organism evidence="1 3">
    <name type="scientific">Lacticaseibacillus chiayiensis</name>
    <dbReference type="NCBI Taxonomy" id="2100821"/>
    <lineage>
        <taxon>Bacteria</taxon>
        <taxon>Bacillati</taxon>
        <taxon>Bacillota</taxon>
        <taxon>Bacilli</taxon>
        <taxon>Lactobacillales</taxon>
        <taxon>Lactobacillaceae</taxon>
        <taxon>Lacticaseibacillus</taxon>
    </lineage>
</organism>
<gene>
    <name evidence="1" type="ORF">BVJ53_06005</name>
    <name evidence="2" type="ORF">OFW50_01630</name>
</gene>
<dbReference type="Proteomes" id="UP001164790">
    <property type="component" value="Chromosome"/>
</dbReference>
<evidence type="ECO:0000313" key="3">
    <source>
        <dbReference type="Proteomes" id="UP000290475"/>
    </source>
</evidence>
<dbReference type="RefSeq" id="WP_129301627.1">
    <property type="nucleotide sequence ID" value="NZ_CP074378.1"/>
</dbReference>
<dbReference type="OrthoDB" id="2326023at2"/>
<dbReference type="EMBL" id="CP107523">
    <property type="protein sequence ID" value="UYN56830.1"/>
    <property type="molecule type" value="Genomic_DNA"/>
</dbReference>
<sequence>MTHFAYPLVGNEAQAAVQQRIFDRYREQIHICIDPGNFKIESEERMQELVDEYAPMFAEMAFEQKIEDSGIDPDAIHVEVADPKSHELVDAFEALHKLTRDLHLSLGLHPSHDHTKSFGKIVIKDTPRTHRIAFEFGHTRKAKVPVTPNPTDFVIQNYRAWVDQLPRHA</sequence>
<evidence type="ECO:0000313" key="2">
    <source>
        <dbReference type="EMBL" id="UYN56830.1"/>
    </source>
</evidence>
<keyword evidence="4" id="KW-1185">Reference proteome</keyword>
<dbReference type="AlphaFoldDB" id="A0A4Q1U5U4"/>
<reference evidence="1 3" key="1">
    <citation type="submission" date="2017-01" db="EMBL/GenBank/DDBJ databases">
        <title>Lactobacillus chiayiensis sp. nov., a lactic acid bacterium isolated from compost.</title>
        <authorList>
            <person name="Huang C.-H."/>
        </authorList>
    </citation>
    <scope>NUCLEOTIDE SEQUENCE [LARGE SCALE GENOMIC DNA]</scope>
    <source>
        <strain evidence="3">chh01</strain>
        <strain evidence="1">Chh01</strain>
    </source>
</reference>
<dbReference type="Proteomes" id="UP000290475">
    <property type="component" value="Unassembled WGS sequence"/>
</dbReference>